<name>A0A1I7UTQ8_9PELO</name>
<dbReference type="WBParaSite" id="Csp11.Scaffold630.g19258.t1">
    <property type="protein sequence ID" value="Csp11.Scaffold630.g19258.t1"/>
    <property type="gene ID" value="Csp11.Scaffold630.g19258"/>
</dbReference>
<sequence>MNLLHLPLLPLIQIFKNMDFREKFLISLMSKRANKTLKKTAVPIELSFQLASILYIHSKPYDISDPIRESKVNDEASDHLIRGEKMSLSLYPDGVSLQDQSLQKQLLLAQYVLDTFTKLSIHAIFSEPILPSTALEFMKLINQKKASIQSFYYDIDSESSEFIPRILDECIEVTDSILIHADFPDDFIYTPPRPFKVRELRVSERTNWLNLESFMNCRRISLQLGKNTNRTPQSWNTFFRNWLESDTRLEDFSCIYVEDTDFPLIVDGLSNEGTKERFGGAEEWIDVKRRDGSEFVIGRSLNAIHIWTKQAHLKHLLKQEELLFMR</sequence>
<dbReference type="AlphaFoldDB" id="A0A1I7UTQ8"/>
<evidence type="ECO:0000313" key="2">
    <source>
        <dbReference type="Proteomes" id="UP000095282"/>
    </source>
</evidence>
<dbReference type="PANTHER" id="PTHR21503:SF8">
    <property type="entry name" value="F-BOX ASSOCIATED DOMAIN-CONTAINING PROTEIN-RELATED"/>
    <property type="match status" value="1"/>
</dbReference>
<dbReference type="eggNOG" id="ENOG502TJY9">
    <property type="taxonomic scope" value="Eukaryota"/>
</dbReference>
<dbReference type="InterPro" id="IPR001810">
    <property type="entry name" value="F-box_dom"/>
</dbReference>
<keyword evidence="2" id="KW-1185">Reference proteome</keyword>
<feature type="domain" description="F-box" evidence="1">
    <location>
        <begin position="1"/>
        <end position="46"/>
    </location>
</feature>
<dbReference type="PROSITE" id="PS50181">
    <property type="entry name" value="FBOX"/>
    <property type="match status" value="1"/>
</dbReference>
<evidence type="ECO:0000313" key="3">
    <source>
        <dbReference type="WBParaSite" id="Csp11.Scaffold630.g19258.t1"/>
    </source>
</evidence>
<dbReference type="Pfam" id="PF00646">
    <property type="entry name" value="F-box"/>
    <property type="match status" value="1"/>
</dbReference>
<protein>
    <submittedName>
        <fullName evidence="3">F-box domain-containing protein</fullName>
    </submittedName>
</protein>
<dbReference type="Proteomes" id="UP000095282">
    <property type="component" value="Unplaced"/>
</dbReference>
<organism evidence="2 3">
    <name type="scientific">Caenorhabditis tropicalis</name>
    <dbReference type="NCBI Taxonomy" id="1561998"/>
    <lineage>
        <taxon>Eukaryota</taxon>
        <taxon>Metazoa</taxon>
        <taxon>Ecdysozoa</taxon>
        <taxon>Nematoda</taxon>
        <taxon>Chromadorea</taxon>
        <taxon>Rhabditida</taxon>
        <taxon>Rhabditina</taxon>
        <taxon>Rhabditomorpha</taxon>
        <taxon>Rhabditoidea</taxon>
        <taxon>Rhabditidae</taxon>
        <taxon>Peloderinae</taxon>
        <taxon>Caenorhabditis</taxon>
    </lineage>
</organism>
<evidence type="ECO:0000259" key="1">
    <source>
        <dbReference type="PROSITE" id="PS50181"/>
    </source>
</evidence>
<dbReference type="PANTHER" id="PTHR21503">
    <property type="entry name" value="F-BOX-CONTAINING HYPOTHETICAL PROTEIN C.ELEGANS"/>
    <property type="match status" value="1"/>
</dbReference>
<accession>A0A1I7UTQ8</accession>
<reference evidence="3" key="1">
    <citation type="submission" date="2016-11" db="UniProtKB">
        <authorList>
            <consortium name="WormBaseParasite"/>
        </authorList>
    </citation>
    <scope>IDENTIFICATION</scope>
</reference>
<proteinExistence type="predicted"/>